<feature type="signal peptide" evidence="1">
    <location>
        <begin position="1"/>
        <end position="24"/>
    </location>
</feature>
<keyword evidence="3" id="KW-1185">Reference proteome</keyword>
<accession>A0AAQ3W4C8</accession>
<dbReference type="AlphaFoldDB" id="A0AAQ3W4C8"/>
<reference evidence="2" key="1">
    <citation type="submission" date="2017-05" db="EMBL/GenBank/DDBJ databases">
        <authorList>
            <consortium name="The Broad Institute Genomics Platform"/>
            <consortium name="The Broad Institute Genomic Center for Infectious Diseases"/>
            <person name="Earl A."/>
            <person name="Manson A."/>
            <person name="Schwartman J."/>
            <person name="Gilmore M."/>
            <person name="Abouelleil A."/>
            <person name="Cao P."/>
            <person name="Chapman S."/>
            <person name="Cusick C."/>
            <person name="Shea T."/>
            <person name="Young S."/>
            <person name="Neafsey D."/>
            <person name="Nusbaum C."/>
            <person name="Birren B."/>
        </authorList>
    </citation>
    <scope>NUCLEOTIDE SEQUENCE</scope>
    <source>
        <strain evidence="2">9D6_DIV0238</strain>
    </source>
</reference>
<name>A0AAQ3W4C8_9ENTE</name>
<gene>
    <name evidence="2" type="ORF">A5889_002693</name>
</gene>
<evidence type="ECO:0000256" key="1">
    <source>
        <dbReference type="SAM" id="SignalP"/>
    </source>
</evidence>
<feature type="chain" id="PRO_5042864535" evidence="1">
    <location>
        <begin position="25"/>
        <end position="79"/>
    </location>
</feature>
<dbReference type="Proteomes" id="UP000196151">
    <property type="component" value="Chromosome"/>
</dbReference>
<proteinExistence type="predicted"/>
<evidence type="ECO:0000313" key="3">
    <source>
        <dbReference type="Proteomes" id="UP000196151"/>
    </source>
</evidence>
<evidence type="ECO:0000313" key="2">
    <source>
        <dbReference type="EMBL" id="WYJ95145.1"/>
    </source>
</evidence>
<reference evidence="2" key="2">
    <citation type="submission" date="2024-03" db="EMBL/GenBank/DDBJ databases">
        <title>The Genome Sequence of Enterococcus sp. DIV0238c.</title>
        <authorList>
            <consortium name="The Broad Institute Genomics Platform"/>
            <consortium name="The Broad Institute Microbial Omics Core"/>
            <consortium name="The Broad Institute Genomic Center for Infectious Diseases"/>
            <person name="Earl A."/>
            <person name="Manson A."/>
            <person name="Gilmore M."/>
            <person name="Schwartman J."/>
            <person name="Shea T."/>
            <person name="Abouelleil A."/>
            <person name="Cao P."/>
            <person name="Chapman S."/>
            <person name="Cusick C."/>
            <person name="Young S."/>
            <person name="Neafsey D."/>
            <person name="Nusbaum C."/>
            <person name="Birren B."/>
        </authorList>
    </citation>
    <scope>NUCLEOTIDE SEQUENCE</scope>
    <source>
        <strain evidence="2">9D6_DIV0238</strain>
    </source>
</reference>
<dbReference type="RefSeq" id="WP_207114654.1">
    <property type="nucleotide sequence ID" value="NZ_CP147246.1"/>
</dbReference>
<sequence>MKEKVLFISLLALFWGGSFSQIHAEEAPAASKYDFVEYDVEAGKEKIISFNEDLYEQMSDHLEISPPKKQSYVLQRREK</sequence>
<dbReference type="EMBL" id="CP147246">
    <property type="protein sequence ID" value="WYJ95145.1"/>
    <property type="molecule type" value="Genomic_DNA"/>
</dbReference>
<keyword evidence="1" id="KW-0732">Signal</keyword>
<organism evidence="2 3">
    <name type="scientific">Candidatus Enterococcus dunnyi</name>
    <dbReference type="NCBI Taxonomy" id="1834192"/>
    <lineage>
        <taxon>Bacteria</taxon>
        <taxon>Bacillati</taxon>
        <taxon>Bacillota</taxon>
        <taxon>Bacilli</taxon>
        <taxon>Lactobacillales</taxon>
        <taxon>Enterococcaceae</taxon>
        <taxon>Enterococcus</taxon>
    </lineage>
</organism>
<protein>
    <submittedName>
        <fullName evidence="2">Uncharacterized protein</fullName>
    </submittedName>
</protein>